<comment type="caution">
    <text evidence="4">The sequence shown here is derived from an EMBL/GenBank/DDBJ whole genome shotgun (WGS) entry which is preliminary data.</text>
</comment>
<evidence type="ECO:0000256" key="2">
    <source>
        <dbReference type="SAM" id="MobiDB-lite"/>
    </source>
</evidence>
<keyword evidence="3" id="KW-0732">Signal</keyword>
<accession>A0A4V1LGI4</accession>
<organism evidence="4 5">
    <name type="scientific">Anaerobacillus alkaliphilus</name>
    <dbReference type="NCBI Taxonomy" id="1548597"/>
    <lineage>
        <taxon>Bacteria</taxon>
        <taxon>Bacillati</taxon>
        <taxon>Bacillota</taxon>
        <taxon>Bacilli</taxon>
        <taxon>Bacillales</taxon>
        <taxon>Bacillaceae</taxon>
        <taxon>Anaerobacillus</taxon>
    </lineage>
</organism>
<dbReference type="EMBL" id="QOUX01000032">
    <property type="protein sequence ID" value="RXJ01774.1"/>
    <property type="molecule type" value="Genomic_DNA"/>
</dbReference>
<feature type="signal peptide" evidence="3">
    <location>
        <begin position="1"/>
        <end position="22"/>
    </location>
</feature>
<feature type="region of interest" description="Disordered" evidence="2">
    <location>
        <begin position="231"/>
        <end position="299"/>
    </location>
</feature>
<sequence>MKKIISTAILVGGLTMGGATFADSVDNKKTGVDELLFHIFEGNAQLTKNVVQRVIVQDRFTENRLDKIETVIETGEENAVGELVEDIDQNLAAIENIVDEAAKIGEDITELEEVIAQIIVKRSQNLLALLERDNLPEQAKAGIRKALANQERAMARVAKAKDLWKSVEEAIAKLEEELVTAEEVELVEETIEVESDVTTELETEEVEESNKHVVKTNEKVERTLTKAAEKIQRTEERATKHLEKGQTKAHEKALEKIERTQKQAQEKVERTLEQAAEKGNKGNKGNKDNKGNGQGQGRP</sequence>
<evidence type="ECO:0000256" key="1">
    <source>
        <dbReference type="SAM" id="Coils"/>
    </source>
</evidence>
<evidence type="ECO:0000313" key="4">
    <source>
        <dbReference type="EMBL" id="RXJ01774.1"/>
    </source>
</evidence>
<dbReference type="RefSeq" id="WP_129078073.1">
    <property type="nucleotide sequence ID" value="NZ_QOUX01000032.1"/>
</dbReference>
<keyword evidence="1" id="KW-0175">Coiled coil</keyword>
<dbReference type="Proteomes" id="UP000290649">
    <property type="component" value="Unassembled WGS sequence"/>
</dbReference>
<dbReference type="OrthoDB" id="2168789at2"/>
<name>A0A4V1LGI4_9BACI</name>
<proteinExistence type="predicted"/>
<evidence type="ECO:0008006" key="6">
    <source>
        <dbReference type="Google" id="ProtNLM"/>
    </source>
</evidence>
<evidence type="ECO:0000313" key="5">
    <source>
        <dbReference type="Proteomes" id="UP000290649"/>
    </source>
</evidence>
<feature type="compositionally biased region" description="Basic and acidic residues" evidence="2">
    <location>
        <begin position="231"/>
        <end position="290"/>
    </location>
</feature>
<evidence type="ECO:0000256" key="3">
    <source>
        <dbReference type="SAM" id="SignalP"/>
    </source>
</evidence>
<gene>
    <name evidence="4" type="ORF">DS745_09870</name>
</gene>
<feature type="chain" id="PRO_5020468144" description="DUF5667 domain-containing protein" evidence="3">
    <location>
        <begin position="23"/>
        <end position="299"/>
    </location>
</feature>
<protein>
    <recommendedName>
        <fullName evidence="6">DUF5667 domain-containing protein</fullName>
    </recommendedName>
</protein>
<feature type="coiled-coil region" evidence="1">
    <location>
        <begin position="157"/>
        <end position="184"/>
    </location>
</feature>
<reference evidence="4 5" key="1">
    <citation type="journal article" date="2019" name="Int. J. Syst. Evol. Microbiol.">
        <title>Anaerobacillus alkaliphilus sp. nov., a novel alkaliphilic and moderately halophilic bacterium.</title>
        <authorList>
            <person name="Borsodi A.K."/>
            <person name="Aszalos J.M."/>
            <person name="Bihari P."/>
            <person name="Nagy I."/>
            <person name="Schumann P."/>
            <person name="Sproer C."/>
            <person name="Kovacs A.L."/>
            <person name="Boka K."/>
            <person name="Dobosy P."/>
            <person name="Ovari M."/>
            <person name="Szili-Kovacs T."/>
            <person name="Toth E."/>
        </authorList>
    </citation>
    <scope>NUCLEOTIDE SEQUENCE [LARGE SCALE GENOMIC DNA]</scope>
    <source>
        <strain evidence="4 5">B16-10</strain>
    </source>
</reference>
<keyword evidence="5" id="KW-1185">Reference proteome</keyword>
<dbReference type="AlphaFoldDB" id="A0A4V1LGI4"/>